<sequence length="152" mass="17541">MSDEARWLNDAELETWLAVIGMVTRLPNELDQQLRRDAHMSHFEYGVLAALEHAEDATRRMSDLAYVCHGSLSRLSHVVRRLEEQNLIERFACPDDGRSTLARLTDDGRRRLAKAAPGHVELVRSLIFDELSEEEAKEYGRLTRRILDRITK</sequence>
<keyword evidence="3" id="KW-1185">Reference proteome</keyword>
<dbReference type="InterPro" id="IPR036388">
    <property type="entry name" value="WH-like_DNA-bd_sf"/>
</dbReference>
<dbReference type="InterPro" id="IPR039422">
    <property type="entry name" value="MarR/SlyA-like"/>
</dbReference>
<dbReference type="GO" id="GO:0006950">
    <property type="term" value="P:response to stress"/>
    <property type="evidence" value="ECO:0007669"/>
    <property type="project" value="TreeGrafter"/>
</dbReference>
<dbReference type="PROSITE" id="PS50995">
    <property type="entry name" value="HTH_MARR_2"/>
    <property type="match status" value="1"/>
</dbReference>
<reference evidence="3" key="1">
    <citation type="submission" date="2019-04" db="EMBL/GenBank/DDBJ databases">
        <title>Nocardioides xinjiangensis sp. nov.</title>
        <authorList>
            <person name="Liu S."/>
        </authorList>
    </citation>
    <scope>NUCLEOTIDE SEQUENCE [LARGE SCALE GENOMIC DNA]</scope>
    <source>
        <strain evidence="3">18</strain>
    </source>
</reference>
<reference evidence="2 3" key="2">
    <citation type="submission" date="2019-05" db="EMBL/GenBank/DDBJ databases">
        <title>Glycomyces buryatensis sp. nov.</title>
        <authorList>
            <person name="Nikitina E."/>
        </authorList>
    </citation>
    <scope>NUCLEOTIDE SEQUENCE [LARGE SCALE GENOMIC DNA]</scope>
    <source>
        <strain evidence="2 3">18</strain>
    </source>
</reference>
<dbReference type="EMBL" id="STGY01000055">
    <property type="protein sequence ID" value="THV40817.1"/>
    <property type="molecule type" value="Genomic_DNA"/>
</dbReference>
<accession>A0A4S8Q8T7</accession>
<evidence type="ECO:0000313" key="2">
    <source>
        <dbReference type="EMBL" id="THV40817.1"/>
    </source>
</evidence>
<proteinExistence type="predicted"/>
<dbReference type="Gene3D" id="1.10.10.10">
    <property type="entry name" value="Winged helix-like DNA-binding domain superfamily/Winged helix DNA-binding domain"/>
    <property type="match status" value="1"/>
</dbReference>
<dbReference type="AlphaFoldDB" id="A0A4S8Q8T7"/>
<dbReference type="SUPFAM" id="SSF46785">
    <property type="entry name" value="Winged helix' DNA-binding domain"/>
    <property type="match status" value="1"/>
</dbReference>
<evidence type="ECO:0000313" key="3">
    <source>
        <dbReference type="Proteomes" id="UP000308760"/>
    </source>
</evidence>
<gene>
    <name evidence="2" type="ORF">FAB82_14310</name>
</gene>
<dbReference type="InterPro" id="IPR036390">
    <property type="entry name" value="WH_DNA-bd_sf"/>
</dbReference>
<evidence type="ECO:0000259" key="1">
    <source>
        <dbReference type="PROSITE" id="PS50995"/>
    </source>
</evidence>
<organism evidence="2 3">
    <name type="scientific">Glycomyces buryatensis</name>
    <dbReference type="NCBI Taxonomy" id="2570927"/>
    <lineage>
        <taxon>Bacteria</taxon>
        <taxon>Bacillati</taxon>
        <taxon>Actinomycetota</taxon>
        <taxon>Actinomycetes</taxon>
        <taxon>Glycomycetales</taxon>
        <taxon>Glycomycetaceae</taxon>
        <taxon>Glycomyces</taxon>
    </lineage>
</organism>
<protein>
    <submittedName>
        <fullName evidence="2">MarR family transcriptional regulator</fullName>
    </submittedName>
</protein>
<comment type="caution">
    <text evidence="2">The sequence shown here is derived from an EMBL/GenBank/DDBJ whole genome shotgun (WGS) entry which is preliminary data.</text>
</comment>
<dbReference type="Proteomes" id="UP000308760">
    <property type="component" value="Unassembled WGS sequence"/>
</dbReference>
<dbReference type="OrthoDB" id="5432081at2"/>
<dbReference type="PANTHER" id="PTHR33164:SF99">
    <property type="entry name" value="MARR FAMILY REGULATORY PROTEIN"/>
    <property type="match status" value="1"/>
</dbReference>
<feature type="domain" description="HTH marR-type" evidence="1">
    <location>
        <begin position="10"/>
        <end position="148"/>
    </location>
</feature>
<dbReference type="Pfam" id="PF01047">
    <property type="entry name" value="MarR"/>
    <property type="match status" value="1"/>
</dbReference>
<dbReference type="PANTHER" id="PTHR33164">
    <property type="entry name" value="TRANSCRIPTIONAL REGULATOR, MARR FAMILY"/>
    <property type="match status" value="1"/>
</dbReference>
<dbReference type="InterPro" id="IPR000835">
    <property type="entry name" value="HTH_MarR-typ"/>
</dbReference>
<dbReference type="RefSeq" id="WP_136535216.1">
    <property type="nucleotide sequence ID" value="NZ_STGY01000055.1"/>
</dbReference>
<name>A0A4S8Q8T7_9ACTN</name>
<dbReference type="GO" id="GO:0003700">
    <property type="term" value="F:DNA-binding transcription factor activity"/>
    <property type="evidence" value="ECO:0007669"/>
    <property type="project" value="InterPro"/>
</dbReference>
<dbReference type="SMART" id="SM00347">
    <property type="entry name" value="HTH_MARR"/>
    <property type="match status" value="1"/>
</dbReference>